<dbReference type="OrthoDB" id="10062823at2759"/>
<name>A0A077Z7Y4_TRITR</name>
<gene>
    <name evidence="1" type="ORF">TTRE_0000485701</name>
</gene>
<evidence type="ECO:0000313" key="2">
    <source>
        <dbReference type="Proteomes" id="UP000030665"/>
    </source>
</evidence>
<proteinExistence type="predicted"/>
<reference evidence="1" key="2">
    <citation type="submission" date="2014-03" db="EMBL/GenBank/DDBJ databases">
        <title>The whipworm genome and dual-species transcriptomics of an intimate host-pathogen interaction.</title>
        <authorList>
            <person name="Foth B.J."/>
            <person name="Tsai I.J."/>
            <person name="Reid A.J."/>
            <person name="Bancroft A.J."/>
            <person name="Nichol S."/>
            <person name="Tracey A."/>
            <person name="Holroyd N."/>
            <person name="Cotton J.A."/>
            <person name="Stanley E.J."/>
            <person name="Zarowiecki M."/>
            <person name="Liu J.Z."/>
            <person name="Huckvale T."/>
            <person name="Cooper P.J."/>
            <person name="Grencis R.K."/>
            <person name="Berriman M."/>
        </authorList>
    </citation>
    <scope>NUCLEOTIDE SEQUENCE [LARGE SCALE GENOMIC DNA]</scope>
</reference>
<organism evidence="1 2">
    <name type="scientific">Trichuris trichiura</name>
    <name type="common">Whipworm</name>
    <name type="synonym">Trichocephalus trichiurus</name>
    <dbReference type="NCBI Taxonomy" id="36087"/>
    <lineage>
        <taxon>Eukaryota</taxon>
        <taxon>Metazoa</taxon>
        <taxon>Ecdysozoa</taxon>
        <taxon>Nematoda</taxon>
        <taxon>Enoplea</taxon>
        <taxon>Dorylaimia</taxon>
        <taxon>Trichinellida</taxon>
        <taxon>Trichuridae</taxon>
        <taxon>Trichuris</taxon>
    </lineage>
</organism>
<reference evidence="1" key="1">
    <citation type="submission" date="2014-01" db="EMBL/GenBank/DDBJ databases">
        <authorList>
            <person name="Aslett M."/>
        </authorList>
    </citation>
    <scope>NUCLEOTIDE SEQUENCE</scope>
</reference>
<protein>
    <submittedName>
        <fullName evidence="1">DUF4512 domain containing protein</fullName>
    </submittedName>
</protein>
<keyword evidence="2" id="KW-1185">Reference proteome</keyword>
<evidence type="ECO:0000313" key="1">
    <source>
        <dbReference type="EMBL" id="CDW56577.1"/>
    </source>
</evidence>
<dbReference type="EMBL" id="HG806056">
    <property type="protein sequence ID" value="CDW56577.1"/>
    <property type="molecule type" value="Genomic_DNA"/>
</dbReference>
<sequence>MVCLPCILLPIALIVYLKIIQPLLLMILPASWRSKVDGWLYPTCPLQQPPLAKQVEETEDHAKCDENTKKNI</sequence>
<accession>A0A077Z7Y4</accession>
<dbReference type="AlphaFoldDB" id="A0A077Z7Y4"/>
<dbReference type="Proteomes" id="UP000030665">
    <property type="component" value="Unassembled WGS sequence"/>
</dbReference>